<proteinExistence type="predicted"/>
<dbReference type="OrthoDB" id="7391698at2"/>
<dbReference type="RefSeq" id="WP_160736503.1">
    <property type="nucleotide sequence ID" value="NZ_WTYT01000004.1"/>
</dbReference>
<gene>
    <name evidence="1" type="ORF">GRI91_09825</name>
</gene>
<dbReference type="Proteomes" id="UP000438476">
    <property type="component" value="Unassembled WGS sequence"/>
</dbReference>
<accession>A0A6I4T763</accession>
<organism evidence="1 2">
    <name type="scientific">Altericroceibacterium endophyticum</name>
    <dbReference type="NCBI Taxonomy" id="1808508"/>
    <lineage>
        <taxon>Bacteria</taxon>
        <taxon>Pseudomonadati</taxon>
        <taxon>Pseudomonadota</taxon>
        <taxon>Alphaproteobacteria</taxon>
        <taxon>Sphingomonadales</taxon>
        <taxon>Erythrobacteraceae</taxon>
        <taxon>Altericroceibacterium</taxon>
    </lineage>
</organism>
<reference evidence="1 2" key="1">
    <citation type="submission" date="2019-12" db="EMBL/GenBank/DDBJ databases">
        <title>Genomic-based taxomic classification of the family Erythrobacteraceae.</title>
        <authorList>
            <person name="Xu L."/>
        </authorList>
    </citation>
    <scope>NUCLEOTIDE SEQUENCE [LARGE SCALE GENOMIC DNA]</scope>
    <source>
        <strain evidence="1 2">LMG 29518</strain>
    </source>
</reference>
<keyword evidence="2" id="KW-1185">Reference proteome</keyword>
<name>A0A6I4T763_9SPHN</name>
<evidence type="ECO:0000313" key="2">
    <source>
        <dbReference type="Proteomes" id="UP000438476"/>
    </source>
</evidence>
<protein>
    <submittedName>
        <fullName evidence="1">Uncharacterized protein</fullName>
    </submittedName>
</protein>
<dbReference type="EMBL" id="WTYT01000004">
    <property type="protein sequence ID" value="MXO66052.1"/>
    <property type="molecule type" value="Genomic_DNA"/>
</dbReference>
<sequence length="91" mass="9972">MSDHPSTYKAALSASDSIEWDDRAAVHMNEDGQGLLDGMKALRRGTLAEMVAYVSKLPESERSQYVIQKAGDHRLDISEIMALAAHPDFPG</sequence>
<evidence type="ECO:0000313" key="1">
    <source>
        <dbReference type="EMBL" id="MXO66052.1"/>
    </source>
</evidence>
<dbReference type="AlphaFoldDB" id="A0A6I4T763"/>
<comment type="caution">
    <text evidence="1">The sequence shown here is derived from an EMBL/GenBank/DDBJ whole genome shotgun (WGS) entry which is preliminary data.</text>
</comment>